<sequence>MDELKTSYRVVGQDKVDEFAALCCALRVRPHQLVSLLVAEGIARYREDPATEELVRLVCDGRRQHRRQQEVNRLNQLFESS</sequence>
<name>A0A2A2ZAW6_MYCAV</name>
<protein>
    <submittedName>
        <fullName evidence="1">Uncharacterized protein</fullName>
    </submittedName>
</protein>
<proteinExistence type="predicted"/>
<dbReference type="RefSeq" id="WP_095795384.1">
    <property type="nucleotide sequence ID" value="NZ_NSFD01000068.1"/>
</dbReference>
<dbReference type="Proteomes" id="UP000217768">
    <property type="component" value="Unassembled WGS sequence"/>
</dbReference>
<organism evidence="1 2">
    <name type="scientific">Mycobacterium avium</name>
    <dbReference type="NCBI Taxonomy" id="1764"/>
    <lineage>
        <taxon>Bacteria</taxon>
        <taxon>Bacillati</taxon>
        <taxon>Actinomycetota</taxon>
        <taxon>Actinomycetes</taxon>
        <taxon>Mycobacteriales</taxon>
        <taxon>Mycobacteriaceae</taxon>
        <taxon>Mycobacterium</taxon>
        <taxon>Mycobacterium avium complex (MAC)</taxon>
    </lineage>
</organism>
<comment type="caution">
    <text evidence="1">The sequence shown here is derived from an EMBL/GenBank/DDBJ whole genome shotgun (WGS) entry which is preliminary data.</text>
</comment>
<dbReference type="EMBL" id="NSFD01000068">
    <property type="protein sequence ID" value="PBA23485.1"/>
    <property type="molecule type" value="Genomic_DNA"/>
</dbReference>
<evidence type="ECO:0000313" key="2">
    <source>
        <dbReference type="Proteomes" id="UP000217768"/>
    </source>
</evidence>
<gene>
    <name evidence="1" type="ORF">CKJ66_28360</name>
</gene>
<accession>A0A2A2ZAW6</accession>
<reference evidence="1 2" key="1">
    <citation type="submission" date="2017-08" db="EMBL/GenBank/DDBJ databases">
        <title>Phylogenetic analysis of Mycobacterium avium complex whole genomes.</title>
        <authorList>
            <person name="Caverly L.J."/>
            <person name="Spilker T."/>
            <person name="Lipuma J."/>
        </authorList>
    </citation>
    <scope>NUCLEOTIDE SEQUENCE [LARGE SCALE GENOMIC DNA]</scope>
    <source>
        <strain evidence="1 2">FLAC0165</strain>
    </source>
</reference>
<evidence type="ECO:0000313" key="1">
    <source>
        <dbReference type="EMBL" id="PBA23485.1"/>
    </source>
</evidence>
<dbReference type="AlphaFoldDB" id="A0A2A2ZAW6"/>